<reference evidence="1" key="1">
    <citation type="submission" date="2020-04" db="EMBL/GenBank/DDBJ databases">
        <authorList>
            <person name="Chiriac C."/>
            <person name="Salcher M."/>
            <person name="Ghai R."/>
            <person name="Kavagutti S V."/>
        </authorList>
    </citation>
    <scope>NUCLEOTIDE SEQUENCE</scope>
</reference>
<sequence>MSSINILETQLSQIVQGNLYYNEMKEQWKFFLQSYSGGQDYRNAGHLTRYQLETDAEYQARLNSTPLDNHCASVISVYNSFLFRNEPDREFGSISPLPELEDFIRDADMDGRSLNAFMKDVTTWSSVFGHCWIILVKPNLGAQTRADEQALGIRPYASLLTPLMVLDWSWERMPSGRFELSYFKYIEDINGDVRTVKEWYPDIIKTTTVDLKNTSLTQEIVEPNGLGKIPAIVAYNSRSNVRGIGVSDIGDIADAQKFIYNATSEVEQTIRMDSHPSLVKTPETQAGSGSGSIIHMPENLDPGLKPYLLEHSGANVSSIYEAIKQAIDSIDKMANTGAVRATQSRTMSGVAMETEFQLLNAKLSEKADNIELAEEQMWKLWAEYMGYTWDGEIDYPGSFNMRDTQAEIERLVKAKSAATDPRVLAVIDHEIVEILGEDADIVMPEIVTLPDGTQAPLGAVEPFEEPEELFNPVTGETGWVIDFNSRKEALMNGWVEAE</sequence>
<proteinExistence type="predicted"/>
<dbReference type="EMBL" id="LR796622">
    <property type="protein sequence ID" value="CAB4154616.1"/>
    <property type="molecule type" value="Genomic_DNA"/>
</dbReference>
<gene>
    <name evidence="1" type="ORF">UFOVP645_15</name>
</gene>
<protein>
    <recommendedName>
        <fullName evidence="2">Portal protein</fullName>
    </recommendedName>
</protein>
<evidence type="ECO:0000313" key="1">
    <source>
        <dbReference type="EMBL" id="CAB4154616.1"/>
    </source>
</evidence>
<accession>A0A6J5N9B2</accession>
<name>A0A6J5N9B2_9CAUD</name>
<evidence type="ECO:0008006" key="2">
    <source>
        <dbReference type="Google" id="ProtNLM"/>
    </source>
</evidence>
<organism evidence="1">
    <name type="scientific">uncultured Caudovirales phage</name>
    <dbReference type="NCBI Taxonomy" id="2100421"/>
    <lineage>
        <taxon>Viruses</taxon>
        <taxon>Duplodnaviria</taxon>
        <taxon>Heunggongvirae</taxon>
        <taxon>Uroviricota</taxon>
        <taxon>Caudoviricetes</taxon>
        <taxon>Peduoviridae</taxon>
        <taxon>Maltschvirus</taxon>
        <taxon>Maltschvirus maltsch</taxon>
    </lineage>
</organism>